<evidence type="ECO:0000313" key="4">
    <source>
        <dbReference type="Proteomes" id="UP000250235"/>
    </source>
</evidence>
<keyword evidence="1" id="KW-0175">Coiled coil</keyword>
<feature type="coiled-coil region" evidence="1">
    <location>
        <begin position="294"/>
        <end position="328"/>
    </location>
</feature>
<gene>
    <name evidence="3" type="ORF">F511_24668</name>
</gene>
<dbReference type="Pfam" id="PF03004">
    <property type="entry name" value="Transposase_24"/>
    <property type="match status" value="1"/>
</dbReference>
<feature type="region of interest" description="Disordered" evidence="2">
    <location>
        <begin position="137"/>
        <end position="158"/>
    </location>
</feature>
<evidence type="ECO:0000256" key="2">
    <source>
        <dbReference type="SAM" id="MobiDB-lite"/>
    </source>
</evidence>
<evidence type="ECO:0000256" key="1">
    <source>
        <dbReference type="SAM" id="Coils"/>
    </source>
</evidence>
<sequence>MAEESHSHMNSPSVEEESQRTKIIPCGVKFQPYSHKVSAFITKKFVELQCLQGHTWELVDEETRNYYWEKFEEKYCWDPELDAEVRKTWNVLVADQYKKTLHNWRRKPQPPRGVQSEVWEHWQTIWSTPEWKHKSKCGKKNRYSEPAGPGTGISKHIGGSRSYMEHAIQLSADLKRKSTCWDLLKKTHGKEDGTFVDARSHAINEMMNVRYAEASQPTNEDGVPQIPTADAMDNIYLDVAGGVRKKRLYGIGSQAYITFPDAMSGRSACTRSSATAAAATRAAAVEAAPATGEFAALSSRCEALERENVSLRQELDVLQQQFRHLKNIVQPPSSSSTPNSD</sequence>
<name>A0A2Z7DE71_9LAMI</name>
<dbReference type="InterPro" id="IPR004252">
    <property type="entry name" value="Probable_transposase_24"/>
</dbReference>
<keyword evidence="4" id="KW-1185">Reference proteome</keyword>
<dbReference type="AlphaFoldDB" id="A0A2Z7DE71"/>
<dbReference type="Proteomes" id="UP000250235">
    <property type="component" value="Unassembled WGS sequence"/>
</dbReference>
<organism evidence="3 4">
    <name type="scientific">Dorcoceras hygrometricum</name>
    <dbReference type="NCBI Taxonomy" id="472368"/>
    <lineage>
        <taxon>Eukaryota</taxon>
        <taxon>Viridiplantae</taxon>
        <taxon>Streptophyta</taxon>
        <taxon>Embryophyta</taxon>
        <taxon>Tracheophyta</taxon>
        <taxon>Spermatophyta</taxon>
        <taxon>Magnoliopsida</taxon>
        <taxon>eudicotyledons</taxon>
        <taxon>Gunneridae</taxon>
        <taxon>Pentapetalae</taxon>
        <taxon>asterids</taxon>
        <taxon>lamiids</taxon>
        <taxon>Lamiales</taxon>
        <taxon>Gesneriaceae</taxon>
        <taxon>Didymocarpoideae</taxon>
        <taxon>Trichosporeae</taxon>
        <taxon>Loxocarpinae</taxon>
        <taxon>Dorcoceras</taxon>
    </lineage>
</organism>
<dbReference type="EMBL" id="KQ988707">
    <property type="protein sequence ID" value="KZV55351.1"/>
    <property type="molecule type" value="Genomic_DNA"/>
</dbReference>
<reference evidence="3 4" key="1">
    <citation type="journal article" date="2015" name="Proc. Natl. Acad. Sci. U.S.A.">
        <title>The resurrection genome of Boea hygrometrica: A blueprint for survival of dehydration.</title>
        <authorList>
            <person name="Xiao L."/>
            <person name="Yang G."/>
            <person name="Zhang L."/>
            <person name="Yang X."/>
            <person name="Zhao S."/>
            <person name="Ji Z."/>
            <person name="Zhou Q."/>
            <person name="Hu M."/>
            <person name="Wang Y."/>
            <person name="Chen M."/>
            <person name="Xu Y."/>
            <person name="Jin H."/>
            <person name="Xiao X."/>
            <person name="Hu G."/>
            <person name="Bao F."/>
            <person name="Hu Y."/>
            <person name="Wan P."/>
            <person name="Li L."/>
            <person name="Deng X."/>
            <person name="Kuang T."/>
            <person name="Xiang C."/>
            <person name="Zhu J.K."/>
            <person name="Oliver M.J."/>
            <person name="He Y."/>
        </authorList>
    </citation>
    <scope>NUCLEOTIDE SEQUENCE [LARGE SCALE GENOMIC DNA]</scope>
    <source>
        <strain evidence="4">cv. XS01</strain>
    </source>
</reference>
<dbReference type="OrthoDB" id="1303002at2759"/>
<proteinExistence type="predicted"/>
<evidence type="ECO:0000313" key="3">
    <source>
        <dbReference type="EMBL" id="KZV55351.1"/>
    </source>
</evidence>
<protein>
    <submittedName>
        <fullName evidence="3">Uncharacterized protein</fullName>
    </submittedName>
</protein>
<accession>A0A2Z7DE71</accession>